<accession>A0A0S7XUJ8</accession>
<keyword evidence="4" id="KW-0411">Iron-sulfur</keyword>
<sequence length="135" mass="15353">MTNHWIDIKNADCIMIIGSNAAENHPISFRWVTKAMDNGAKLISVDPRFTRTSARADIYAPIRSGSDIAFVDGVMNYIIQNNLYNKDYLVDHTNASFLVDEGFGFDDGLFTGYDKAKRMYAKDTWRYQLDENGNP</sequence>
<evidence type="ECO:0000256" key="4">
    <source>
        <dbReference type="ARBA" id="ARBA00022485"/>
    </source>
</evidence>
<dbReference type="SUPFAM" id="SSF53706">
    <property type="entry name" value="Formate dehydrogenase/DMSO reductase, domains 1-3"/>
    <property type="match status" value="1"/>
</dbReference>
<evidence type="ECO:0000313" key="8">
    <source>
        <dbReference type="Proteomes" id="UP000051861"/>
    </source>
</evidence>
<comment type="subcellular location">
    <subcellularLocation>
        <location evidence="2">Cell envelope</location>
    </subcellularLocation>
</comment>
<feature type="non-terminal residue" evidence="7">
    <location>
        <position position="135"/>
    </location>
</feature>
<dbReference type="Pfam" id="PF00384">
    <property type="entry name" value="Molybdopterin"/>
    <property type="match status" value="1"/>
</dbReference>
<feature type="domain" description="Molybdopterin oxidoreductase" evidence="6">
    <location>
        <begin position="2"/>
        <end position="90"/>
    </location>
</feature>
<evidence type="ECO:0000256" key="2">
    <source>
        <dbReference type="ARBA" id="ARBA00004196"/>
    </source>
</evidence>
<reference evidence="7 8" key="1">
    <citation type="journal article" date="2015" name="Microbiome">
        <title>Genomic resolution of linkages in carbon, nitrogen, and sulfur cycling among widespread estuary sediment bacteria.</title>
        <authorList>
            <person name="Baker B.J."/>
            <person name="Lazar C.S."/>
            <person name="Teske A.P."/>
            <person name="Dick G.J."/>
        </authorList>
    </citation>
    <scope>NUCLEOTIDE SEQUENCE [LARGE SCALE GENOMIC DNA]</scope>
    <source>
        <strain evidence="7">DG_54_3</strain>
    </source>
</reference>
<evidence type="ECO:0000313" key="7">
    <source>
        <dbReference type="EMBL" id="KPJ66149.1"/>
    </source>
</evidence>
<keyword evidence="4" id="KW-0408">Iron</keyword>
<dbReference type="GO" id="GO:0009055">
    <property type="term" value="F:electron transfer activity"/>
    <property type="evidence" value="ECO:0007669"/>
    <property type="project" value="TreeGrafter"/>
</dbReference>
<gene>
    <name evidence="7" type="ORF">AMJ44_08815</name>
</gene>
<proteinExistence type="inferred from homology"/>
<keyword evidence="5" id="KW-0560">Oxidoreductase</keyword>
<dbReference type="GO" id="GO:0016491">
    <property type="term" value="F:oxidoreductase activity"/>
    <property type="evidence" value="ECO:0007669"/>
    <property type="project" value="UniProtKB-KW"/>
</dbReference>
<dbReference type="Proteomes" id="UP000051861">
    <property type="component" value="Unassembled WGS sequence"/>
</dbReference>
<dbReference type="EMBL" id="LIZX01000089">
    <property type="protein sequence ID" value="KPJ66149.1"/>
    <property type="molecule type" value="Genomic_DNA"/>
</dbReference>
<dbReference type="GO" id="GO:0051539">
    <property type="term" value="F:4 iron, 4 sulfur cluster binding"/>
    <property type="evidence" value="ECO:0007669"/>
    <property type="project" value="UniProtKB-KW"/>
</dbReference>
<dbReference type="PANTHER" id="PTHR43598:SF1">
    <property type="entry name" value="FORMATE DEHYDROGENASE-O MAJOR SUBUNIT"/>
    <property type="match status" value="1"/>
</dbReference>
<dbReference type="Gene3D" id="3.40.228.10">
    <property type="entry name" value="Dimethylsulfoxide Reductase, domain 2"/>
    <property type="match status" value="1"/>
</dbReference>
<dbReference type="AlphaFoldDB" id="A0A0S7XUJ8"/>
<dbReference type="PANTHER" id="PTHR43598">
    <property type="entry name" value="TUNGSTEN-CONTAINING FORMYLMETHANOFURAN DEHYDROGENASE 2 SUBUNIT B"/>
    <property type="match status" value="1"/>
</dbReference>
<keyword evidence="4" id="KW-0004">4Fe-4S</keyword>
<dbReference type="PATRIC" id="fig|1703775.3.peg.3469"/>
<keyword evidence="4" id="KW-0479">Metal-binding</keyword>
<protein>
    <recommendedName>
        <fullName evidence="6">Molybdopterin oxidoreductase domain-containing protein</fullName>
    </recommendedName>
</protein>
<dbReference type="GO" id="GO:0009061">
    <property type="term" value="P:anaerobic respiration"/>
    <property type="evidence" value="ECO:0007669"/>
    <property type="project" value="TreeGrafter"/>
</dbReference>
<dbReference type="InterPro" id="IPR006656">
    <property type="entry name" value="Mopterin_OxRdtase"/>
</dbReference>
<comment type="cofactor">
    <cofactor evidence="1">
        <name>[4Fe-4S] cluster</name>
        <dbReference type="ChEBI" id="CHEBI:49883"/>
    </cofactor>
</comment>
<name>A0A0S7XUJ8_UNCSA</name>
<comment type="caution">
    <text evidence="7">The sequence shown here is derived from an EMBL/GenBank/DDBJ whole genome shotgun (WGS) entry which is preliminary data.</text>
</comment>
<dbReference type="GO" id="GO:0030313">
    <property type="term" value="C:cell envelope"/>
    <property type="evidence" value="ECO:0007669"/>
    <property type="project" value="UniProtKB-SubCell"/>
</dbReference>
<organism evidence="7 8">
    <name type="scientific">candidate division WOR-1 bacterium DG_54_3</name>
    <dbReference type="NCBI Taxonomy" id="1703775"/>
    <lineage>
        <taxon>Bacteria</taxon>
        <taxon>Bacillati</taxon>
        <taxon>Saganbacteria</taxon>
    </lineage>
</organism>
<evidence type="ECO:0000256" key="5">
    <source>
        <dbReference type="ARBA" id="ARBA00023002"/>
    </source>
</evidence>
<evidence type="ECO:0000256" key="3">
    <source>
        <dbReference type="ARBA" id="ARBA00010312"/>
    </source>
</evidence>
<evidence type="ECO:0000256" key="1">
    <source>
        <dbReference type="ARBA" id="ARBA00001966"/>
    </source>
</evidence>
<evidence type="ECO:0000259" key="6">
    <source>
        <dbReference type="Pfam" id="PF00384"/>
    </source>
</evidence>
<dbReference type="GO" id="GO:0030151">
    <property type="term" value="F:molybdenum ion binding"/>
    <property type="evidence" value="ECO:0007669"/>
    <property type="project" value="TreeGrafter"/>
</dbReference>
<comment type="similarity">
    <text evidence="3">Belongs to the prokaryotic molybdopterin-containing oxidoreductase family.</text>
</comment>